<evidence type="ECO:0000256" key="8">
    <source>
        <dbReference type="RuleBase" id="RU280814"/>
    </source>
</evidence>
<keyword evidence="4 8" id="KW-0812">Transmembrane</keyword>
<dbReference type="PANTHER" id="PTHR12308">
    <property type="entry name" value="ANOCTAMIN"/>
    <property type="match status" value="1"/>
</dbReference>
<dbReference type="GO" id="GO:0005254">
    <property type="term" value="F:chloride channel activity"/>
    <property type="evidence" value="ECO:0007669"/>
    <property type="project" value="TreeGrafter"/>
</dbReference>
<dbReference type="GO" id="GO:0046983">
    <property type="term" value="F:protein dimerization activity"/>
    <property type="evidence" value="ECO:0007669"/>
    <property type="project" value="InterPro"/>
</dbReference>
<feature type="domain" description="Anoctamin transmembrane" evidence="9">
    <location>
        <begin position="116"/>
        <end position="154"/>
    </location>
</feature>
<evidence type="ECO:0000256" key="3">
    <source>
        <dbReference type="ARBA" id="ARBA00022475"/>
    </source>
</evidence>
<feature type="transmembrane region" description="Helical" evidence="8">
    <location>
        <begin position="127"/>
        <end position="154"/>
    </location>
</feature>
<dbReference type="EMBL" id="OE002561">
    <property type="protein sequence ID" value="CAD7458927.1"/>
    <property type="molecule type" value="Genomic_DNA"/>
</dbReference>
<comment type="subcellular location">
    <subcellularLocation>
        <location evidence="1">Cell membrane</location>
        <topology evidence="1">Multi-pass membrane protein</topology>
    </subcellularLocation>
    <subcellularLocation>
        <location evidence="8">Membrane</location>
        <topology evidence="8">Multi-pass membrane protein</topology>
    </subcellularLocation>
</comment>
<organism evidence="11">
    <name type="scientific">Timema tahoe</name>
    <dbReference type="NCBI Taxonomy" id="61484"/>
    <lineage>
        <taxon>Eukaryota</taxon>
        <taxon>Metazoa</taxon>
        <taxon>Ecdysozoa</taxon>
        <taxon>Arthropoda</taxon>
        <taxon>Hexapoda</taxon>
        <taxon>Insecta</taxon>
        <taxon>Pterygota</taxon>
        <taxon>Neoptera</taxon>
        <taxon>Polyneoptera</taxon>
        <taxon>Phasmatodea</taxon>
        <taxon>Timematodea</taxon>
        <taxon>Timematoidea</taxon>
        <taxon>Timematidae</taxon>
        <taxon>Timema</taxon>
    </lineage>
</organism>
<evidence type="ECO:0000259" key="10">
    <source>
        <dbReference type="Pfam" id="PF16178"/>
    </source>
</evidence>
<evidence type="ECO:0000256" key="7">
    <source>
        <dbReference type="ARBA" id="ARBA00023180"/>
    </source>
</evidence>
<dbReference type="GO" id="GO:0005886">
    <property type="term" value="C:plasma membrane"/>
    <property type="evidence" value="ECO:0007669"/>
    <property type="project" value="UniProtKB-SubCell"/>
</dbReference>
<evidence type="ECO:0000256" key="5">
    <source>
        <dbReference type="ARBA" id="ARBA00022989"/>
    </source>
</evidence>
<dbReference type="AlphaFoldDB" id="A0A7R9IIB8"/>
<name>A0A7R9IIB8_9NEOP</name>
<proteinExistence type="inferred from homology"/>
<sequence>MAVQKVCIEANTRCMDVVEAKGVCKEKFIVKDRENFFTSAQRSQIVWQIMMRAKYDDSDKVGIRRLLNNQTFLAAFPLHEGRYDQPTDGFTLDRRLLYLEWARLVKFSKKQPLWLIKKYFGDKIGLYFAWLGFYTKMLIPASVVGLLCFLYGLASLNSGDNIPR</sequence>
<gene>
    <name evidence="11" type="ORF">TTEB3V08_LOCUS6898</name>
</gene>
<dbReference type="PANTHER" id="PTHR12308:SF84">
    <property type="entry name" value="ANOCTAMIN"/>
    <property type="match status" value="1"/>
</dbReference>
<evidence type="ECO:0000256" key="6">
    <source>
        <dbReference type="ARBA" id="ARBA00023136"/>
    </source>
</evidence>
<evidence type="ECO:0000256" key="2">
    <source>
        <dbReference type="ARBA" id="ARBA00009671"/>
    </source>
</evidence>
<evidence type="ECO:0000313" key="11">
    <source>
        <dbReference type="EMBL" id="CAD7458927.1"/>
    </source>
</evidence>
<keyword evidence="3" id="KW-1003">Cell membrane</keyword>
<keyword evidence="7" id="KW-0325">Glycoprotein</keyword>
<comment type="similarity">
    <text evidence="2 8">Belongs to the anoctamin family.</text>
</comment>
<feature type="domain" description="Anoctamin dimerisation" evidence="10">
    <location>
        <begin position="25"/>
        <end position="113"/>
    </location>
</feature>
<dbReference type="Pfam" id="PF16178">
    <property type="entry name" value="Anoct_dimer"/>
    <property type="match status" value="1"/>
</dbReference>
<reference evidence="11" key="1">
    <citation type="submission" date="2020-11" db="EMBL/GenBank/DDBJ databases">
        <authorList>
            <person name="Tran Van P."/>
        </authorList>
    </citation>
    <scope>NUCLEOTIDE SEQUENCE</scope>
</reference>
<evidence type="ECO:0000259" key="9">
    <source>
        <dbReference type="Pfam" id="PF04547"/>
    </source>
</evidence>
<keyword evidence="5 8" id="KW-1133">Transmembrane helix</keyword>
<keyword evidence="6 8" id="KW-0472">Membrane</keyword>
<dbReference type="InterPro" id="IPR007632">
    <property type="entry name" value="Anoctamin"/>
</dbReference>
<protein>
    <recommendedName>
        <fullName evidence="8">Anoctamin</fullName>
    </recommendedName>
</protein>
<accession>A0A7R9IIB8</accession>
<evidence type="ECO:0000256" key="1">
    <source>
        <dbReference type="ARBA" id="ARBA00004651"/>
    </source>
</evidence>
<dbReference type="InterPro" id="IPR049452">
    <property type="entry name" value="Anoctamin_TM"/>
</dbReference>
<dbReference type="Pfam" id="PF04547">
    <property type="entry name" value="Anoctamin"/>
    <property type="match status" value="1"/>
</dbReference>
<dbReference type="InterPro" id="IPR032394">
    <property type="entry name" value="Anoct_dimer"/>
</dbReference>
<evidence type="ECO:0000256" key="4">
    <source>
        <dbReference type="ARBA" id="ARBA00022692"/>
    </source>
</evidence>
<comment type="caution">
    <text evidence="8">Lacks conserved residue(s) required for the propagation of feature annotation.</text>
</comment>